<dbReference type="Gene3D" id="3.40.50.720">
    <property type="entry name" value="NAD(P)-binding Rossmann-like Domain"/>
    <property type="match status" value="1"/>
</dbReference>
<dbReference type="FunFam" id="3.40.50.720:FF:000121">
    <property type="entry name" value="Prostaglandin reductase 2"/>
    <property type="match status" value="1"/>
</dbReference>
<evidence type="ECO:0000256" key="3">
    <source>
        <dbReference type="ARBA" id="ARBA00006083"/>
    </source>
</evidence>
<evidence type="ECO:0000256" key="6">
    <source>
        <dbReference type="ARBA" id="ARBA00022723"/>
    </source>
</evidence>
<evidence type="ECO:0000313" key="12">
    <source>
        <dbReference type="EMBL" id="KAB5590676.1"/>
    </source>
</evidence>
<keyword evidence="5" id="KW-0964">Secreted</keyword>
<dbReference type="InterPro" id="IPR050791">
    <property type="entry name" value="Aldo-Keto_reductase"/>
</dbReference>
<keyword evidence="13" id="KW-1185">Reference proteome</keyword>
<keyword evidence="6" id="KW-0479">Metal-binding</keyword>
<dbReference type="InterPro" id="IPR001365">
    <property type="entry name" value="A_deaminase_dom"/>
</dbReference>
<dbReference type="Gene3D" id="3.20.20.100">
    <property type="entry name" value="NADP-dependent oxidoreductase domain"/>
    <property type="match status" value="1"/>
</dbReference>
<dbReference type="Pfam" id="PF00962">
    <property type="entry name" value="A_deaminase"/>
    <property type="match status" value="1"/>
</dbReference>
<dbReference type="InterPro" id="IPR020471">
    <property type="entry name" value="AKR"/>
</dbReference>
<keyword evidence="7" id="KW-0732">Signal</keyword>
<comment type="catalytic activity">
    <reaction evidence="10">
        <text>adenosine + H2O + H(+) = inosine + NH4(+)</text>
        <dbReference type="Rhea" id="RHEA:24408"/>
        <dbReference type="ChEBI" id="CHEBI:15377"/>
        <dbReference type="ChEBI" id="CHEBI:15378"/>
        <dbReference type="ChEBI" id="CHEBI:16335"/>
        <dbReference type="ChEBI" id="CHEBI:17596"/>
        <dbReference type="ChEBI" id="CHEBI:28938"/>
        <dbReference type="EC" id="3.5.4.4"/>
    </reaction>
</comment>
<evidence type="ECO:0000256" key="2">
    <source>
        <dbReference type="ARBA" id="ARBA00004613"/>
    </source>
</evidence>
<dbReference type="GO" id="GO:0016491">
    <property type="term" value="F:oxidoreductase activity"/>
    <property type="evidence" value="ECO:0007669"/>
    <property type="project" value="UniProtKB-KW"/>
</dbReference>
<organism evidence="12 13">
    <name type="scientific">Ceratobasidium theobromae</name>
    <dbReference type="NCBI Taxonomy" id="1582974"/>
    <lineage>
        <taxon>Eukaryota</taxon>
        <taxon>Fungi</taxon>
        <taxon>Dikarya</taxon>
        <taxon>Basidiomycota</taxon>
        <taxon>Agaricomycotina</taxon>
        <taxon>Agaricomycetes</taxon>
        <taxon>Cantharellales</taxon>
        <taxon>Ceratobasidiaceae</taxon>
        <taxon>Ceratobasidium</taxon>
    </lineage>
</organism>
<dbReference type="SUPFAM" id="SSF51735">
    <property type="entry name" value="NAD(P)-binding Rossmann-fold domains"/>
    <property type="match status" value="1"/>
</dbReference>
<dbReference type="InterPro" id="IPR011032">
    <property type="entry name" value="GroES-like_sf"/>
</dbReference>
<dbReference type="PANTHER" id="PTHR43625:SF40">
    <property type="entry name" value="ALDO-KETO REDUCTASE YAKC [NADP(+)]"/>
    <property type="match status" value="1"/>
</dbReference>
<evidence type="ECO:0000256" key="10">
    <source>
        <dbReference type="ARBA" id="ARBA00047764"/>
    </source>
</evidence>
<sequence length="1358" mass="150910">MTQQSHQAYISQRTQLIAHERALRFDAQAIAQSTDAEKRALHIVNELRERDARDIWNASTEKLVYPGMEFLIAKETIMSTKLFQIVKKASAMQCNRQLTLPQLPKGGVLHGHMDAMCDAKFLLKTAQKHPAMHVRVLHRITSDPTGSLVVLPQFKPLSADLVLRHANAPSLTSPEYVPGTWVPLPTARESFAFGGPDGFDKWVIGSMTINPKEAYMDYNTSVQGIIRYEPVMKAYMRELLWTCINDGIMYVELRVNFFFKTAIRQDGTENLQHRDYLILFREAVQEVQDEMKAQGREDEFIGAKIIYTTLRIIKDHELVWYLQDCIQLKTEFPELIAGFDLVAQEDTGYPLLYYIEHLLWFQEETKKQNLDIPFIFHAGETLDDGGAADCNLYDALLLGTKRIGHGFSLAKHPLLMKMYKERGIAVEVCPISNEILRLASSMPMHPLPVLLNNGLAVVLCPDDPSVFGNMGLSFDFFQVIVASEITNILSLKQLARQSLLVGRFGWFFASLMRRKYASLDDGEKDRAIRLWEKRWAAFIEGIVAAGVLYPLYTCGAFSAQDPRRKSQHASAVIPSPHKYRTRKHKKNDALYNRLFIVMAPIPNGSAIFNKAPTGFPVLGETIVHKVEPIDLENVPLNGGTLVKTLYLSIDPHLRRFMQDGDVSTGSTFGLGQPISGFAIASVLRSEKDHIHKGDIIYVPNCPFQEYTVLPPDQAVRTIKPEAGVSLSAYLSILGMPGQTAFYGLETIGKPKPGETIYVSTGAGAVGSAVAQLAKAKGLKVIASAGSDDKVEFMKQIGVDVAFNYKTEKVADVLTKQGPIDIYWDHVGGSTLEAAIAACNLYARIVVCGAITDYNNATPYPVMNLSEILFKRLRIQGFMVWEAEVEVEGGPNNPTKFLSTFVPLVKSGQLKWAEQVYEGIESVGAAIVDVQTGASTAKVVINFVSRFNSPKLGAGRWRRPPRGSNSPLDSICRGEDFYRQSYTWNDIHIVWRSGGGPREVEVICHNIALVQDLTIEFGLSYRLHLTAMSSTTPTRRIGDAVFPAIGFGAMGIGGRTYGQFVSSDNESRFKVLDRLLELGCTHWDSANVYGDSEELIGGWFKRTGQRDKFGFKPDGPCGTPEYAKACLEESLRKLGVDTIDLYYVHRIDKNTPIEITMGVLAEFVKAGKIRYIGLSQPSPATLRRAHKVHPVAAIQVEYSPFERAIEQKGHLLETARELGVAVVAYSPLGKGLLTGQVTSHSDFSDSDLRKVIPRYSQENFPKILELVAKFKQIGQAHNATSGQAALAFLLAQGDDIIPIPGSQRIEYIEENFSASQLKLAPEELKALQQLVNETEISGAQYPPYLQAMLYADTPELPKA</sequence>
<dbReference type="InterPro" id="IPR032466">
    <property type="entry name" value="Metal_Hydrolase"/>
</dbReference>
<evidence type="ECO:0000256" key="1">
    <source>
        <dbReference type="ARBA" id="ARBA00001947"/>
    </source>
</evidence>
<reference evidence="12 13" key="1">
    <citation type="journal article" date="2019" name="Fungal Biol. Biotechnol.">
        <title>Draft genome sequence of fastidious pathogen Ceratobasidium theobromae, which causes vascular-streak dieback in Theobroma cacao.</title>
        <authorList>
            <person name="Ali S.S."/>
            <person name="Asman A."/>
            <person name="Shao J."/>
            <person name="Firmansyah A.P."/>
            <person name="Susilo A.W."/>
            <person name="Rosmana A."/>
            <person name="McMahon P."/>
            <person name="Junaid M."/>
            <person name="Guest D."/>
            <person name="Kheng T.Y."/>
            <person name="Meinhardt L.W."/>
            <person name="Bailey B.A."/>
        </authorList>
    </citation>
    <scope>NUCLEOTIDE SEQUENCE [LARGE SCALE GENOMIC DNA]</scope>
    <source>
        <strain evidence="12 13">CT2</strain>
    </source>
</reference>
<dbReference type="InterPro" id="IPR036291">
    <property type="entry name" value="NAD(P)-bd_dom_sf"/>
</dbReference>
<dbReference type="OrthoDB" id="37537at2759"/>
<proteinExistence type="inferred from homology"/>
<dbReference type="SUPFAM" id="SSF51430">
    <property type="entry name" value="NAD(P)-linked oxidoreductase"/>
    <property type="match status" value="1"/>
</dbReference>
<evidence type="ECO:0000256" key="5">
    <source>
        <dbReference type="ARBA" id="ARBA00022525"/>
    </source>
</evidence>
<dbReference type="SMART" id="SM00829">
    <property type="entry name" value="PKS_ER"/>
    <property type="match status" value="1"/>
</dbReference>
<evidence type="ECO:0000256" key="9">
    <source>
        <dbReference type="ARBA" id="ARBA00023002"/>
    </source>
</evidence>
<comment type="subcellular location">
    <subcellularLocation>
        <location evidence="2">Secreted</location>
    </subcellularLocation>
</comment>
<dbReference type="EMBL" id="SSOP01000152">
    <property type="protein sequence ID" value="KAB5590676.1"/>
    <property type="molecule type" value="Genomic_DNA"/>
</dbReference>
<dbReference type="SUPFAM" id="SSF50129">
    <property type="entry name" value="GroES-like"/>
    <property type="match status" value="1"/>
</dbReference>
<dbReference type="InterPro" id="IPR023210">
    <property type="entry name" value="NADP_OxRdtase_dom"/>
</dbReference>
<keyword evidence="9" id="KW-0560">Oxidoreductase</keyword>
<evidence type="ECO:0000313" key="13">
    <source>
        <dbReference type="Proteomes" id="UP000383932"/>
    </source>
</evidence>
<evidence type="ECO:0000256" key="4">
    <source>
        <dbReference type="ARBA" id="ARBA00012784"/>
    </source>
</evidence>
<evidence type="ECO:0000259" key="11">
    <source>
        <dbReference type="SMART" id="SM00829"/>
    </source>
</evidence>
<feature type="domain" description="Enoyl reductase (ER)" evidence="11">
    <location>
        <begin position="640"/>
        <end position="940"/>
    </location>
</feature>
<dbReference type="GO" id="GO:0005576">
    <property type="term" value="C:extracellular region"/>
    <property type="evidence" value="ECO:0007669"/>
    <property type="project" value="UniProtKB-SubCell"/>
</dbReference>
<dbReference type="PRINTS" id="PR00069">
    <property type="entry name" value="ALDKETRDTASE"/>
</dbReference>
<dbReference type="PANTHER" id="PTHR43625">
    <property type="entry name" value="AFLATOXIN B1 ALDEHYDE REDUCTASE"/>
    <property type="match status" value="1"/>
</dbReference>
<evidence type="ECO:0000256" key="8">
    <source>
        <dbReference type="ARBA" id="ARBA00022801"/>
    </source>
</evidence>
<dbReference type="Pfam" id="PF00248">
    <property type="entry name" value="Aldo_ket_red"/>
    <property type="match status" value="1"/>
</dbReference>
<accession>A0A5N5QGT7</accession>
<keyword evidence="8" id="KW-0378">Hydrolase</keyword>
<dbReference type="InterPro" id="IPR020843">
    <property type="entry name" value="ER"/>
</dbReference>
<dbReference type="Pfam" id="PF00107">
    <property type="entry name" value="ADH_zinc_N"/>
    <property type="match status" value="1"/>
</dbReference>
<comment type="caution">
    <text evidence="12">The sequence shown here is derived from an EMBL/GenBank/DDBJ whole genome shotgun (WGS) entry which is preliminary data.</text>
</comment>
<comment type="similarity">
    <text evidence="3">Belongs to the metallo-dependent hydrolases superfamily. Adenosine and AMP deaminases family. ADGF subfamily.</text>
</comment>
<dbReference type="GO" id="GO:0005737">
    <property type="term" value="C:cytoplasm"/>
    <property type="evidence" value="ECO:0007669"/>
    <property type="project" value="TreeGrafter"/>
</dbReference>
<dbReference type="InterPro" id="IPR013149">
    <property type="entry name" value="ADH-like_C"/>
</dbReference>
<evidence type="ECO:0000256" key="7">
    <source>
        <dbReference type="ARBA" id="ARBA00022729"/>
    </source>
</evidence>
<dbReference type="GO" id="GO:0046872">
    <property type="term" value="F:metal ion binding"/>
    <property type="evidence" value="ECO:0007669"/>
    <property type="project" value="UniProtKB-KW"/>
</dbReference>
<comment type="cofactor">
    <cofactor evidence="1">
        <name>Zn(2+)</name>
        <dbReference type="ChEBI" id="CHEBI:29105"/>
    </cofactor>
</comment>
<dbReference type="GO" id="GO:0019239">
    <property type="term" value="F:deaminase activity"/>
    <property type="evidence" value="ECO:0007669"/>
    <property type="project" value="InterPro"/>
</dbReference>
<gene>
    <name evidence="12" type="ORF">CTheo_5872</name>
</gene>
<dbReference type="SUPFAM" id="SSF51556">
    <property type="entry name" value="Metallo-dependent hydrolases"/>
    <property type="match status" value="1"/>
</dbReference>
<protein>
    <recommendedName>
        <fullName evidence="4">adenosine deaminase</fullName>
        <ecNumber evidence="4">3.5.4.4</ecNumber>
    </recommendedName>
</protein>
<dbReference type="Pfam" id="PF16884">
    <property type="entry name" value="ADH_N_2"/>
    <property type="match status" value="1"/>
</dbReference>
<name>A0A5N5QGT7_9AGAM</name>
<dbReference type="Gene3D" id="3.90.180.10">
    <property type="entry name" value="Medium-chain alcohol dehydrogenases, catalytic domain"/>
    <property type="match status" value="1"/>
</dbReference>
<dbReference type="FunFam" id="3.20.20.140:FF:000017">
    <property type="entry name" value="Adenosine deaminase 2"/>
    <property type="match status" value="1"/>
</dbReference>
<dbReference type="InterPro" id="IPR036812">
    <property type="entry name" value="NAD(P)_OxRdtase_dom_sf"/>
</dbReference>
<dbReference type="InterPro" id="IPR041694">
    <property type="entry name" value="ADH_N_2"/>
</dbReference>
<dbReference type="Gene3D" id="3.20.20.140">
    <property type="entry name" value="Metal-dependent hydrolases"/>
    <property type="match status" value="1"/>
</dbReference>
<dbReference type="CDD" id="cd05288">
    <property type="entry name" value="PGDH"/>
    <property type="match status" value="1"/>
</dbReference>
<dbReference type="EC" id="3.5.4.4" evidence="4"/>
<dbReference type="Proteomes" id="UP000383932">
    <property type="component" value="Unassembled WGS sequence"/>
</dbReference>